<reference evidence="2" key="2">
    <citation type="journal article" date="2015" name="Data Brief">
        <title>Shoot transcriptome of the giant reed, Arundo donax.</title>
        <authorList>
            <person name="Barrero R.A."/>
            <person name="Guerrero F.D."/>
            <person name="Moolhuijzen P."/>
            <person name="Goolsby J.A."/>
            <person name="Tidwell J."/>
            <person name="Bellgard S.E."/>
            <person name="Bellgard M.I."/>
        </authorList>
    </citation>
    <scope>NUCLEOTIDE SEQUENCE</scope>
    <source>
        <tissue evidence="2">Shoot tissue taken approximately 20 cm above the soil surface</tissue>
    </source>
</reference>
<name>A0A0A9A3G9_ARUDO</name>
<evidence type="ECO:0000256" key="1">
    <source>
        <dbReference type="SAM" id="MobiDB-lite"/>
    </source>
</evidence>
<dbReference type="EMBL" id="GBRH01252294">
    <property type="protein sequence ID" value="JAD45601.1"/>
    <property type="molecule type" value="Transcribed_RNA"/>
</dbReference>
<feature type="region of interest" description="Disordered" evidence="1">
    <location>
        <begin position="1"/>
        <end position="22"/>
    </location>
</feature>
<accession>A0A0A9A3G9</accession>
<protein>
    <submittedName>
        <fullName evidence="2">Uncharacterized protein</fullName>
    </submittedName>
</protein>
<reference evidence="2" key="1">
    <citation type="submission" date="2014-09" db="EMBL/GenBank/DDBJ databases">
        <authorList>
            <person name="Magalhaes I.L.F."/>
            <person name="Oliveira U."/>
            <person name="Santos F.R."/>
            <person name="Vidigal T.H.D.A."/>
            <person name="Brescovit A.D."/>
            <person name="Santos A.J."/>
        </authorList>
    </citation>
    <scope>NUCLEOTIDE SEQUENCE</scope>
    <source>
        <tissue evidence="2">Shoot tissue taken approximately 20 cm above the soil surface</tissue>
    </source>
</reference>
<sequence length="132" mass="13840">MRPGGGRGGAADAAGPRPLWGDRAALTPRWGGGLRASIVARRPCGGGWRGRATATADATGRMSGVEAVGTVAAAELRSSGAGAVAWRQRQPQILLFFLPSVQIVRPFCIVRLTKKRLTWTSSPATNATALRY</sequence>
<evidence type="ECO:0000313" key="2">
    <source>
        <dbReference type="EMBL" id="JAD45601.1"/>
    </source>
</evidence>
<proteinExistence type="predicted"/>
<dbReference type="AlphaFoldDB" id="A0A0A9A3G9"/>
<organism evidence="2">
    <name type="scientific">Arundo donax</name>
    <name type="common">Giant reed</name>
    <name type="synonym">Donax arundinaceus</name>
    <dbReference type="NCBI Taxonomy" id="35708"/>
    <lineage>
        <taxon>Eukaryota</taxon>
        <taxon>Viridiplantae</taxon>
        <taxon>Streptophyta</taxon>
        <taxon>Embryophyta</taxon>
        <taxon>Tracheophyta</taxon>
        <taxon>Spermatophyta</taxon>
        <taxon>Magnoliopsida</taxon>
        <taxon>Liliopsida</taxon>
        <taxon>Poales</taxon>
        <taxon>Poaceae</taxon>
        <taxon>PACMAD clade</taxon>
        <taxon>Arundinoideae</taxon>
        <taxon>Arundineae</taxon>
        <taxon>Arundo</taxon>
    </lineage>
</organism>